<dbReference type="Pfam" id="PF12704">
    <property type="entry name" value="MacB_PCD"/>
    <property type="match status" value="2"/>
</dbReference>
<organism evidence="10 11">
    <name type="scientific">Flavihumibacter petaseus NBRC 106054</name>
    <dbReference type="NCBI Taxonomy" id="1220578"/>
    <lineage>
        <taxon>Bacteria</taxon>
        <taxon>Pseudomonadati</taxon>
        <taxon>Bacteroidota</taxon>
        <taxon>Chitinophagia</taxon>
        <taxon>Chitinophagales</taxon>
        <taxon>Chitinophagaceae</taxon>
        <taxon>Flavihumibacter</taxon>
    </lineage>
</organism>
<evidence type="ECO:0000256" key="5">
    <source>
        <dbReference type="ARBA" id="ARBA00023136"/>
    </source>
</evidence>
<evidence type="ECO:0000256" key="2">
    <source>
        <dbReference type="ARBA" id="ARBA00022475"/>
    </source>
</evidence>
<evidence type="ECO:0000256" key="3">
    <source>
        <dbReference type="ARBA" id="ARBA00022692"/>
    </source>
</evidence>
<keyword evidence="2" id="KW-1003">Cell membrane</keyword>
<dbReference type="AlphaFoldDB" id="A0A0E9MV82"/>
<gene>
    <name evidence="10" type="ORF">FPE01S_01_04920</name>
</gene>
<comment type="subcellular location">
    <subcellularLocation>
        <location evidence="1">Cell membrane</location>
        <topology evidence="1">Multi-pass membrane protein</topology>
    </subcellularLocation>
</comment>
<feature type="domain" description="MacB-like periplasmic core" evidence="9">
    <location>
        <begin position="21"/>
        <end position="239"/>
    </location>
</feature>
<feature type="transmembrane region" description="Helical" evidence="7">
    <location>
        <begin position="707"/>
        <end position="729"/>
    </location>
</feature>
<feature type="domain" description="ABC3 transporter permease C-terminal" evidence="8">
    <location>
        <begin position="666"/>
        <end position="779"/>
    </location>
</feature>
<evidence type="ECO:0000256" key="6">
    <source>
        <dbReference type="ARBA" id="ARBA00038076"/>
    </source>
</evidence>
<feature type="transmembrane region" description="Helical" evidence="7">
    <location>
        <begin position="325"/>
        <end position="352"/>
    </location>
</feature>
<evidence type="ECO:0000256" key="1">
    <source>
        <dbReference type="ARBA" id="ARBA00004651"/>
    </source>
</evidence>
<dbReference type="Proteomes" id="UP000033121">
    <property type="component" value="Unassembled WGS sequence"/>
</dbReference>
<feature type="domain" description="ABC3 transporter permease C-terminal" evidence="8">
    <location>
        <begin position="284"/>
        <end position="398"/>
    </location>
</feature>
<keyword evidence="4 7" id="KW-1133">Transmembrane helix</keyword>
<feature type="transmembrane region" description="Helical" evidence="7">
    <location>
        <begin position="749"/>
        <end position="769"/>
    </location>
</feature>
<feature type="domain" description="MacB-like periplasmic core" evidence="9">
    <location>
        <begin position="429"/>
        <end position="603"/>
    </location>
</feature>
<evidence type="ECO:0000256" key="7">
    <source>
        <dbReference type="SAM" id="Phobius"/>
    </source>
</evidence>
<feature type="transmembrane region" description="Helical" evidence="7">
    <location>
        <begin position="416"/>
        <end position="440"/>
    </location>
</feature>
<evidence type="ECO:0000313" key="11">
    <source>
        <dbReference type="Proteomes" id="UP000033121"/>
    </source>
</evidence>
<evidence type="ECO:0000259" key="9">
    <source>
        <dbReference type="Pfam" id="PF12704"/>
    </source>
</evidence>
<dbReference type="PANTHER" id="PTHR30572">
    <property type="entry name" value="MEMBRANE COMPONENT OF TRANSPORTER-RELATED"/>
    <property type="match status" value="1"/>
</dbReference>
<evidence type="ECO:0008006" key="12">
    <source>
        <dbReference type="Google" id="ProtNLM"/>
    </source>
</evidence>
<dbReference type="GO" id="GO:0005886">
    <property type="term" value="C:plasma membrane"/>
    <property type="evidence" value="ECO:0007669"/>
    <property type="project" value="UniProtKB-SubCell"/>
</dbReference>
<sequence length="786" mass="87961">MLYNFIKIALRNIQRKRTFAIINICGLALGMAISLLIGLWLTDEIGYDHYFTNHKRIVKGMVTQSSNGESYTGDVVSMAMGTSFRNDFKDLFTRTALTCDGSDHLVISGDKKFYAAAIWAQSELPEMLPFRMTMGSAAVLNDPSTAIISSSLAAAIFGEEDPVGKTVRMDNEFDLKIGGIYEDLPANNTFAGVKIVMPWYNLKNSYHSGNTDWNDHNGRLYAELATSVTAEQATARIKNLPTPHITGWKEEASVYPLDKFYLYSEFENGKASGGRIYYVWLFAAIGIFVLFLACINFMNMSTARSEKRAREVGIRKTIGSMRLQLVIQFLAESVLIAAAAFLLCLAIVMLSLPYFNYLADKTMVIPWTNPVFWILSIGFVLLTGLLAGSYPAFYLSGFDPVKVLKGTFRTGKNASLPRQVMVVLQFTVSMVLIVGTIVVFRQIQHGMNRTPGFHREGLVNVSINTPELGRNYEVLRQELLQQGLVENVASASMRLTAFQNNNELYWRGKRPDQESQFFRNVNVSADFGKTIGWKILQGRDFGREFTTDTNSLILNAAAVKVIGMGNPVGEIMKFSGKEYTVVGVADDMVTNSPFSPIEPAVFLGDGWRGFITIRLKHDRPLHTSLEAIGKVFRKFNPGSPFVYEFLDDAYARKFSAEKRVGNLAAVFTGLAIFISCLGLFGLTAFVAEQRRKEIGLRKILGAPVFRIWSLLSSDFLRLIMISFLVAIPLSWWSMNLWLTNYEYRTALPWWIFLLSALAVLMITLVTVSFQSVKAALMNPVKSIRTE</sequence>
<name>A0A0E9MV82_9BACT</name>
<dbReference type="GO" id="GO:0022857">
    <property type="term" value="F:transmembrane transporter activity"/>
    <property type="evidence" value="ECO:0007669"/>
    <property type="project" value="TreeGrafter"/>
</dbReference>
<keyword evidence="3 7" id="KW-0812">Transmembrane</keyword>
<reference evidence="10 11" key="1">
    <citation type="submission" date="2015-04" db="EMBL/GenBank/DDBJ databases">
        <title>Whole genome shotgun sequence of Flavihumibacter petaseus NBRC 106054.</title>
        <authorList>
            <person name="Miyazawa S."/>
            <person name="Hosoyama A."/>
            <person name="Hashimoto M."/>
            <person name="Noguchi M."/>
            <person name="Tsuchikane K."/>
            <person name="Ohji S."/>
            <person name="Yamazoe A."/>
            <person name="Ichikawa N."/>
            <person name="Kimura A."/>
            <person name="Fujita N."/>
        </authorList>
    </citation>
    <scope>NUCLEOTIDE SEQUENCE [LARGE SCALE GENOMIC DNA]</scope>
    <source>
        <strain evidence="10 11">NBRC 106054</strain>
    </source>
</reference>
<evidence type="ECO:0000313" key="10">
    <source>
        <dbReference type="EMBL" id="GAO41479.1"/>
    </source>
</evidence>
<keyword evidence="11" id="KW-1185">Reference proteome</keyword>
<comment type="caution">
    <text evidence="10">The sequence shown here is derived from an EMBL/GenBank/DDBJ whole genome shotgun (WGS) entry which is preliminary data.</text>
</comment>
<dbReference type="InterPro" id="IPR025857">
    <property type="entry name" value="MacB_PCD"/>
</dbReference>
<dbReference type="OrthoDB" id="5933722at2"/>
<feature type="transmembrane region" description="Helical" evidence="7">
    <location>
        <begin position="20"/>
        <end position="41"/>
    </location>
</feature>
<dbReference type="PANTHER" id="PTHR30572:SF4">
    <property type="entry name" value="ABC TRANSPORTER PERMEASE YTRF"/>
    <property type="match status" value="1"/>
</dbReference>
<evidence type="ECO:0000259" key="8">
    <source>
        <dbReference type="Pfam" id="PF02687"/>
    </source>
</evidence>
<dbReference type="EMBL" id="BBWV01000001">
    <property type="protein sequence ID" value="GAO41479.1"/>
    <property type="molecule type" value="Genomic_DNA"/>
</dbReference>
<dbReference type="InterPro" id="IPR003838">
    <property type="entry name" value="ABC3_permease_C"/>
</dbReference>
<feature type="transmembrane region" description="Helical" evidence="7">
    <location>
        <begin position="277"/>
        <end position="298"/>
    </location>
</feature>
<dbReference type="Pfam" id="PF02687">
    <property type="entry name" value="FtsX"/>
    <property type="match status" value="2"/>
</dbReference>
<dbReference type="RefSeq" id="WP_046367337.1">
    <property type="nucleotide sequence ID" value="NZ_BBWV01000001.1"/>
</dbReference>
<dbReference type="STRING" id="1220578.FPE01S_01_04920"/>
<dbReference type="InterPro" id="IPR050250">
    <property type="entry name" value="Macrolide_Exporter_MacB"/>
</dbReference>
<evidence type="ECO:0000256" key="4">
    <source>
        <dbReference type="ARBA" id="ARBA00022989"/>
    </source>
</evidence>
<protein>
    <recommendedName>
        <fullName evidence="12">ABC transporter permease protein</fullName>
    </recommendedName>
</protein>
<proteinExistence type="inferred from homology"/>
<keyword evidence="5 7" id="KW-0472">Membrane</keyword>
<accession>A0A0E9MV82</accession>
<feature type="transmembrane region" description="Helical" evidence="7">
    <location>
        <begin position="663"/>
        <end position="686"/>
    </location>
</feature>
<comment type="similarity">
    <text evidence="6">Belongs to the ABC-4 integral membrane protein family.</text>
</comment>
<feature type="transmembrane region" description="Helical" evidence="7">
    <location>
        <begin position="372"/>
        <end position="395"/>
    </location>
</feature>